<evidence type="ECO:0000313" key="2">
    <source>
        <dbReference type="EMBL" id="SHK18577.1"/>
    </source>
</evidence>
<name>A0A1M6QEV2_9BACT</name>
<dbReference type="EMBL" id="FRAW01000002">
    <property type="protein sequence ID" value="SHK18577.1"/>
    <property type="molecule type" value="Genomic_DNA"/>
</dbReference>
<dbReference type="Proteomes" id="UP000184275">
    <property type="component" value="Unassembled WGS sequence"/>
</dbReference>
<feature type="transmembrane region" description="Helical" evidence="1">
    <location>
        <begin position="126"/>
        <end position="144"/>
    </location>
</feature>
<keyword evidence="1" id="KW-0472">Membrane</keyword>
<keyword evidence="3" id="KW-1185">Reference proteome</keyword>
<feature type="transmembrane region" description="Helical" evidence="1">
    <location>
        <begin position="171"/>
        <end position="187"/>
    </location>
</feature>
<feature type="transmembrane region" description="Helical" evidence="1">
    <location>
        <begin position="70"/>
        <end position="95"/>
    </location>
</feature>
<dbReference type="AlphaFoldDB" id="A0A1M6QEV2"/>
<evidence type="ECO:0000256" key="1">
    <source>
        <dbReference type="SAM" id="Phobius"/>
    </source>
</evidence>
<keyword evidence="1" id="KW-1133">Transmembrane helix</keyword>
<keyword evidence="1" id="KW-0812">Transmembrane</keyword>
<evidence type="ECO:0000313" key="3">
    <source>
        <dbReference type="Proteomes" id="UP000184275"/>
    </source>
</evidence>
<feature type="transmembrane region" description="Helical" evidence="1">
    <location>
        <begin position="196"/>
        <end position="219"/>
    </location>
</feature>
<feature type="transmembrane region" description="Helical" evidence="1">
    <location>
        <begin position="149"/>
        <end position="165"/>
    </location>
</feature>
<reference evidence="3" key="1">
    <citation type="submission" date="2016-11" db="EMBL/GenBank/DDBJ databases">
        <authorList>
            <person name="Varghese N."/>
            <person name="Submissions S."/>
        </authorList>
    </citation>
    <scope>NUCLEOTIDE SEQUENCE [LARGE SCALE GENOMIC DNA]</scope>
    <source>
        <strain evidence="3">UWOS</strain>
    </source>
</reference>
<gene>
    <name evidence="2" type="ORF">SAMN05720469_10266</name>
</gene>
<feature type="transmembrane region" description="Helical" evidence="1">
    <location>
        <begin position="102"/>
        <end position="120"/>
    </location>
</feature>
<proteinExistence type="predicted"/>
<feature type="transmembrane region" description="Helical" evidence="1">
    <location>
        <begin position="259"/>
        <end position="277"/>
    </location>
</feature>
<dbReference type="RefSeq" id="WP_073302053.1">
    <property type="nucleotide sequence ID" value="NZ_FRAW01000002.1"/>
</dbReference>
<sequence length="495" mass="57686">MNWIYKISFAFAVAFFAFFPLTDTDVWWHLACARNYLEQGLVLEDPFCWTPSRSPWINVHLYFQLALYGIYKMLGTGGLVLVKSFLWGIVAFLWVLPVQKRISFCTFSVAIFLAFVFRYALECRPILATMTFLGIFWNVLPRLLRPISFRWFLWAFLLLGVEWIWVRSQGLFPLGFVMSACAIFFAWKERQKGERFALTAFFVLLLLVPLLHSQGFWLWRYPFALLDRLMGGSSSAQIFAAEIAENRSPLTLLLNGENALSMLVLLLTILFSGWIILTQKFRSENFRVTWLLVVLFLAISAERNLTLFFFPFVAVALFETPFPLKTKKSVSKISLGDEKRASSWQSFWGTLLLAFVLGFFLRCLGAYRSDDGWMTVSENRVPFRALIYMQEHPLLECQKLFNDDRSGGYLEFFLPQEKTFLDGRFILKDSSFMATYLGFARKPETFFPAADSLGIFRALIPIRHIPLWQKLDSAFFENPDWKSVYRDDFYAVWER</sequence>
<feature type="transmembrane region" description="Helical" evidence="1">
    <location>
        <begin position="347"/>
        <end position="367"/>
    </location>
</feature>
<protein>
    <recommendedName>
        <fullName evidence="4">Dolichyl-phosphate-mannose-protein mannosyltransferase</fullName>
    </recommendedName>
</protein>
<organism evidence="2 3">
    <name type="scientific">Fibrobacter intestinalis</name>
    <dbReference type="NCBI Taxonomy" id="28122"/>
    <lineage>
        <taxon>Bacteria</taxon>
        <taxon>Pseudomonadati</taxon>
        <taxon>Fibrobacterota</taxon>
        <taxon>Fibrobacteria</taxon>
        <taxon>Fibrobacterales</taxon>
        <taxon>Fibrobacteraceae</taxon>
        <taxon>Fibrobacter</taxon>
    </lineage>
</organism>
<feature type="transmembrane region" description="Helical" evidence="1">
    <location>
        <begin position="289"/>
        <end position="318"/>
    </location>
</feature>
<evidence type="ECO:0008006" key="4">
    <source>
        <dbReference type="Google" id="ProtNLM"/>
    </source>
</evidence>
<accession>A0A1M6QEV2</accession>